<dbReference type="RefSeq" id="WP_338239222.1">
    <property type="nucleotide sequence ID" value="NZ_BQKE01000004.1"/>
</dbReference>
<dbReference type="Gene3D" id="3.40.720.10">
    <property type="entry name" value="Alkaline Phosphatase, subunit A"/>
    <property type="match status" value="1"/>
</dbReference>
<keyword evidence="4" id="KW-0732">Signal</keyword>
<evidence type="ECO:0000259" key="7">
    <source>
        <dbReference type="Pfam" id="PF00884"/>
    </source>
</evidence>
<dbReference type="GO" id="GO:0005737">
    <property type="term" value="C:cytoplasm"/>
    <property type="evidence" value="ECO:0007669"/>
    <property type="project" value="TreeGrafter"/>
</dbReference>
<dbReference type="PANTHER" id="PTHR45953">
    <property type="entry name" value="IDURONATE 2-SULFATASE"/>
    <property type="match status" value="1"/>
</dbReference>
<evidence type="ECO:0000256" key="5">
    <source>
        <dbReference type="ARBA" id="ARBA00022801"/>
    </source>
</evidence>
<comment type="caution">
    <text evidence="8">The sequence shown here is derived from an EMBL/GenBank/DDBJ whole genome shotgun (WGS) entry which is preliminary data.</text>
</comment>
<keyword evidence="5" id="KW-0378">Hydrolase</keyword>
<dbReference type="SUPFAM" id="SSF53649">
    <property type="entry name" value="Alkaline phosphatase-like"/>
    <property type="match status" value="1"/>
</dbReference>
<dbReference type="GO" id="GO:0046872">
    <property type="term" value="F:metal ion binding"/>
    <property type="evidence" value="ECO:0007669"/>
    <property type="project" value="UniProtKB-KW"/>
</dbReference>
<reference evidence="8 9" key="1">
    <citation type="submission" date="2021-12" db="EMBL/GenBank/DDBJ databases">
        <title>Genome sequencing of bacteria with rrn-lacking chromosome and rrn-plasmid.</title>
        <authorList>
            <person name="Anda M."/>
            <person name="Iwasaki W."/>
        </authorList>
    </citation>
    <scope>NUCLEOTIDE SEQUENCE [LARGE SCALE GENOMIC DNA]</scope>
    <source>
        <strain evidence="8 9">NBRC 15940</strain>
    </source>
</reference>
<name>A0AAN4W3R1_9BACT</name>
<dbReference type="AlphaFoldDB" id="A0AAN4W3R1"/>
<accession>A0AAN4W3R1</accession>
<protein>
    <submittedName>
        <fullName evidence="8">Iduronate-2-sulfatase</fullName>
    </submittedName>
</protein>
<feature type="domain" description="Sulfatase N-terminal" evidence="7">
    <location>
        <begin position="25"/>
        <end position="366"/>
    </location>
</feature>
<dbReference type="Proteomes" id="UP001310022">
    <property type="component" value="Unassembled WGS sequence"/>
</dbReference>
<evidence type="ECO:0000256" key="3">
    <source>
        <dbReference type="ARBA" id="ARBA00022723"/>
    </source>
</evidence>
<proteinExistence type="inferred from homology"/>
<evidence type="ECO:0000256" key="2">
    <source>
        <dbReference type="ARBA" id="ARBA00008779"/>
    </source>
</evidence>
<dbReference type="GO" id="GO:0004423">
    <property type="term" value="F:iduronate-2-sulfatase activity"/>
    <property type="evidence" value="ECO:0007669"/>
    <property type="project" value="InterPro"/>
</dbReference>
<dbReference type="PROSITE" id="PS51257">
    <property type="entry name" value="PROKAR_LIPOPROTEIN"/>
    <property type="match status" value="1"/>
</dbReference>
<keyword evidence="9" id="KW-1185">Reference proteome</keyword>
<evidence type="ECO:0000256" key="1">
    <source>
        <dbReference type="ARBA" id="ARBA00001913"/>
    </source>
</evidence>
<dbReference type="InterPro" id="IPR017850">
    <property type="entry name" value="Alkaline_phosphatase_core_sf"/>
</dbReference>
<dbReference type="Pfam" id="PF00884">
    <property type="entry name" value="Sulfatase"/>
    <property type="match status" value="1"/>
</dbReference>
<evidence type="ECO:0000256" key="6">
    <source>
        <dbReference type="ARBA" id="ARBA00022837"/>
    </source>
</evidence>
<evidence type="ECO:0000256" key="4">
    <source>
        <dbReference type="ARBA" id="ARBA00022729"/>
    </source>
</evidence>
<dbReference type="PANTHER" id="PTHR45953:SF1">
    <property type="entry name" value="IDURONATE 2-SULFATASE"/>
    <property type="match status" value="1"/>
</dbReference>
<keyword evidence="6" id="KW-0106">Calcium</keyword>
<gene>
    <name evidence="8" type="primary">betC</name>
    <name evidence="8" type="ORF">PEDI_46930</name>
</gene>
<keyword evidence="3" id="KW-0479">Metal-binding</keyword>
<evidence type="ECO:0000313" key="8">
    <source>
        <dbReference type="EMBL" id="GJM64141.1"/>
    </source>
</evidence>
<dbReference type="InterPro" id="IPR035874">
    <property type="entry name" value="IDS"/>
</dbReference>
<comment type="similarity">
    <text evidence="2">Belongs to the sulfatase family.</text>
</comment>
<dbReference type="CDD" id="cd16030">
    <property type="entry name" value="iduronate-2-sulfatase"/>
    <property type="match status" value="1"/>
</dbReference>
<dbReference type="InterPro" id="IPR000917">
    <property type="entry name" value="Sulfatase_N"/>
</dbReference>
<comment type="cofactor">
    <cofactor evidence="1">
        <name>Ca(2+)</name>
        <dbReference type="ChEBI" id="CHEBI:29108"/>
    </cofactor>
</comment>
<organism evidence="8 9">
    <name type="scientific">Persicobacter diffluens</name>
    <dbReference type="NCBI Taxonomy" id="981"/>
    <lineage>
        <taxon>Bacteria</taxon>
        <taxon>Pseudomonadati</taxon>
        <taxon>Bacteroidota</taxon>
        <taxon>Cytophagia</taxon>
        <taxon>Cytophagales</taxon>
        <taxon>Persicobacteraceae</taxon>
        <taxon>Persicobacter</taxon>
    </lineage>
</organism>
<sequence>MKRLSIVLGLFALMSCGEVQKQPMNVLFIAVDDLRPELGCYGAEHIQSPNIDALATEGTVFNRAFCNVPVCGASRASLLSGLRPTQSRFKVYNTRKDEQAGAFPSIPAHLKQNGYQTISLGKVYHIQNDDSLAWDKIWRNNKPHNNRDYALAPNIAQAKTNKRHQSVCSEIRPDDGELYNDEILSKQAIATLDQLNEGDQPFFLAVGFWKPHLPFNAPKRFWDLYDPNEIDLPEGGFNPETAPEQAFHNFGELRNYKDIPGGKHPLPDSLARHLIHGYYACVSFVDAQIGQVLDHLKATGMDKNTMVVLWGDHGWNLRDHGLWCKHSNFTSSTRSSLIINLPEKQIQYSDQIVEFVDIYPTLTELLALPKPKHLQGDSFARGLTDEDWQSDGVAISNWEKGISLINKEYVYTSWIDENGQTAAQMLYDANKDAKEQNNLAPTADPELIQSLQEQIKQHLNTDYFDRLYTEAQP</sequence>
<evidence type="ECO:0000313" key="9">
    <source>
        <dbReference type="Proteomes" id="UP001310022"/>
    </source>
</evidence>
<dbReference type="EMBL" id="BQKE01000004">
    <property type="protein sequence ID" value="GJM64141.1"/>
    <property type="molecule type" value="Genomic_DNA"/>
</dbReference>